<dbReference type="PANTHER" id="PTHR43080:SF2">
    <property type="entry name" value="CBS DOMAIN-CONTAINING PROTEIN"/>
    <property type="match status" value="1"/>
</dbReference>
<dbReference type="RefSeq" id="WP_015505095.1">
    <property type="nucleotide sequence ID" value="NZ_CAYARW010000032.1"/>
</dbReference>
<dbReference type="SUPFAM" id="SSF54631">
    <property type="entry name" value="CBS-domain pair"/>
    <property type="match status" value="1"/>
</dbReference>
<evidence type="ECO:0000256" key="2">
    <source>
        <dbReference type="PROSITE-ProRule" id="PRU00703"/>
    </source>
</evidence>
<dbReference type="EMBL" id="CP017686">
    <property type="protein sequence ID" value="AYQ55338.1"/>
    <property type="molecule type" value="Genomic_DNA"/>
</dbReference>
<dbReference type="InterPro" id="IPR000644">
    <property type="entry name" value="CBS_dom"/>
</dbReference>
<keyword evidence="1 2" id="KW-0129">CBS domain</keyword>
<dbReference type="SMART" id="SM00116">
    <property type="entry name" value="CBS"/>
    <property type="match status" value="2"/>
</dbReference>
<dbReference type="AlphaFoldDB" id="A0A3G3II29"/>
<dbReference type="SMART" id="SM00470">
    <property type="entry name" value="ParB"/>
    <property type="match status" value="1"/>
</dbReference>
<organism evidence="5 6">
    <name type="scientific">Methanomethylophilus alvi</name>
    <dbReference type="NCBI Taxonomy" id="1291540"/>
    <lineage>
        <taxon>Archaea</taxon>
        <taxon>Methanobacteriati</taxon>
        <taxon>Thermoplasmatota</taxon>
        <taxon>Thermoplasmata</taxon>
        <taxon>Methanomassiliicoccales</taxon>
        <taxon>Methanomethylophilaceae</taxon>
        <taxon>Methanomethylophilus</taxon>
    </lineage>
</organism>
<feature type="domain" description="CBS" evidence="4">
    <location>
        <begin position="69"/>
        <end position="126"/>
    </location>
</feature>
<evidence type="ECO:0000256" key="1">
    <source>
        <dbReference type="ARBA" id="ARBA00023122"/>
    </source>
</evidence>
<accession>A0A3G3II29</accession>
<dbReference type="Pfam" id="PF00571">
    <property type="entry name" value="CBS"/>
    <property type="match status" value="2"/>
</dbReference>
<reference evidence="5 6" key="1">
    <citation type="submission" date="2016-10" db="EMBL/GenBank/DDBJ databases">
        <title>Complete genome of the TMA-utilizing, human hosted archaeon Methanomethylophilus alvus Gen. nov, sp. nov., strain Mx-05, derived from a pure culture.</title>
        <authorList>
            <person name="Brugere J.-F."/>
            <person name="Ben Hania W."/>
            <person name="Chaudhary P.P."/>
            <person name="Gaci N."/>
            <person name="Borrel G."/>
            <person name="Cao Van Tuat L."/>
            <person name="Fardeau M.-L."/>
            <person name="Harris H.M.B."/>
            <person name="O'Toole P.W."/>
            <person name="Ollivier B."/>
        </authorList>
    </citation>
    <scope>NUCLEOTIDE SEQUENCE [LARGE SCALE GENOMIC DNA]</scope>
    <source>
        <strain evidence="5 6">Mx-05</strain>
    </source>
</reference>
<dbReference type="InterPro" id="IPR051257">
    <property type="entry name" value="Diverse_CBS-Domain"/>
</dbReference>
<dbReference type="OMA" id="IMFRTGF"/>
<dbReference type="InterPro" id="IPR046342">
    <property type="entry name" value="CBS_dom_sf"/>
</dbReference>
<evidence type="ECO:0000259" key="4">
    <source>
        <dbReference type="PROSITE" id="PS51371"/>
    </source>
</evidence>
<dbReference type="PANTHER" id="PTHR43080">
    <property type="entry name" value="CBS DOMAIN-CONTAINING PROTEIN CBSX3, MITOCHONDRIAL"/>
    <property type="match status" value="1"/>
</dbReference>
<name>A0A3G3II29_9ARCH</name>
<evidence type="ECO:0000313" key="6">
    <source>
        <dbReference type="Proteomes" id="UP000273278"/>
    </source>
</evidence>
<dbReference type="Gene3D" id="3.10.580.10">
    <property type="entry name" value="CBS-domain"/>
    <property type="match status" value="2"/>
</dbReference>
<dbReference type="CDD" id="cd04610">
    <property type="entry name" value="CBS_pair_ParBc_assoc"/>
    <property type="match status" value="1"/>
</dbReference>
<dbReference type="InterPro" id="IPR003115">
    <property type="entry name" value="ParB_N"/>
</dbReference>
<gene>
    <name evidence="5" type="ORF">BKD89_05940</name>
</gene>
<dbReference type="SUPFAM" id="SSF110849">
    <property type="entry name" value="ParB/Sulfiredoxin"/>
    <property type="match status" value="1"/>
</dbReference>
<evidence type="ECO:0000256" key="3">
    <source>
        <dbReference type="SAM" id="MobiDB-lite"/>
    </source>
</evidence>
<dbReference type="PROSITE" id="PS51371">
    <property type="entry name" value="CBS"/>
    <property type="match status" value="2"/>
</dbReference>
<feature type="domain" description="CBS" evidence="4">
    <location>
        <begin position="9"/>
        <end position="65"/>
    </location>
</feature>
<dbReference type="GeneID" id="41321985"/>
<evidence type="ECO:0000313" key="5">
    <source>
        <dbReference type="EMBL" id="AYQ55338.1"/>
    </source>
</evidence>
<dbReference type="Proteomes" id="UP000273278">
    <property type="component" value="Chromosome"/>
</dbReference>
<feature type="region of interest" description="Disordered" evidence="3">
    <location>
        <begin position="275"/>
        <end position="344"/>
    </location>
</feature>
<proteinExistence type="predicted"/>
<dbReference type="Gene3D" id="3.90.1530.10">
    <property type="entry name" value="Conserved hypothetical protein from pyrococcus furiosus pfu- 392566-001, ParB domain"/>
    <property type="match status" value="1"/>
</dbReference>
<dbReference type="InterPro" id="IPR036086">
    <property type="entry name" value="ParB/Sulfiredoxin_sf"/>
</dbReference>
<protein>
    <submittedName>
        <fullName evidence="5">Transcriptional regulator</fullName>
    </submittedName>
</protein>
<sequence>MAATVGDYMVRNVQYVTPNMTVNEVKEKLINSNFHGFPVVENGYLLGYVTAKELLRYMDTPNAKLRSVMSRGTLCVIPTMNIDDAMRVLFRYGLRNLPVVDEEKRIVGIISNIDIVRSQIEKSRPGKVMNVKNFMEQQNGITMRVYNAEIPIDQMIPTQKEVYMDELIGRQYEIKRGLNEPLIVIKRHNGYLVVDGHHRIMAAHRMGLKMFKCIVLEPNNMDVPLGLETTAERWGLHTLDDVKIIEGSKHPFMEITTMLLPKEQAENINKILIDRMDEDPGPGVPSALSPRITRKSSSKKLSSDKVPAAKKTVSRKTSSKTGAEKKAPAKKTAPKKKQDGEPGQ</sequence>